<dbReference type="Gene3D" id="3.40.50.720">
    <property type="entry name" value="NAD(P)-binding Rossmann-like Domain"/>
    <property type="match status" value="1"/>
</dbReference>
<dbReference type="InterPro" id="IPR036291">
    <property type="entry name" value="NAD(P)-bd_dom_sf"/>
</dbReference>
<sequence length="275" mass="28850">MNLQTNQLFSLAGKTAVVTGGTGVLGQAMVKGLSAAGAAVVILGRRKDAADDIAKELRAARGKALGVGADVLQRDQLEAAYEQVIKEFGTVDILVNAAGGNMAGAVIAPDKNFFDLDIDAFQQVVDLNLLGTVLPSQVFSKDMAARRSGVVINIASMSSFRPITRVVGYSAAKAGIDNFTQWLAVEMAKKFGEGLRVNAISPGFFITEQNRTLLTNADGSYTARGQAAINQTPFARFGRPEELIGTLVWLCSDAAAFVTGVNVPVDGGFNAFCGV</sequence>
<dbReference type="InterPro" id="IPR002347">
    <property type="entry name" value="SDR_fam"/>
</dbReference>
<name>A0AAP2GHY1_9BACT</name>
<keyword evidence="5" id="KW-1185">Reference proteome</keyword>
<protein>
    <submittedName>
        <fullName evidence="4">SDR family oxidoreductase</fullName>
    </submittedName>
</protein>
<dbReference type="GO" id="GO:0005975">
    <property type="term" value="P:carbohydrate metabolic process"/>
    <property type="evidence" value="ECO:0007669"/>
    <property type="project" value="UniProtKB-ARBA"/>
</dbReference>
<reference evidence="4 5" key="1">
    <citation type="submission" date="2021-05" db="EMBL/GenBank/DDBJ databases">
        <title>A Polyphasic approach of four new species of the genus Ohtaekwangia: Ohtaekwangia histidinii sp. nov., Ohtaekwangia cretensis sp. nov., Ohtaekwangia indiensis sp. nov., Ohtaekwangia reichenbachii sp. nov. from diverse environment.</title>
        <authorList>
            <person name="Octaviana S."/>
        </authorList>
    </citation>
    <scope>NUCLEOTIDE SEQUENCE [LARGE SCALE GENOMIC DNA]</scope>
    <source>
        <strain evidence="4 5">PWU37</strain>
    </source>
</reference>
<dbReference type="RefSeq" id="WP_254090134.1">
    <property type="nucleotide sequence ID" value="NZ_JAHESC010000011.1"/>
</dbReference>
<dbReference type="SUPFAM" id="SSF51735">
    <property type="entry name" value="NAD(P)-binding Rossmann-fold domains"/>
    <property type="match status" value="1"/>
</dbReference>
<evidence type="ECO:0000256" key="1">
    <source>
        <dbReference type="ARBA" id="ARBA00006484"/>
    </source>
</evidence>
<proteinExistence type="inferred from homology"/>
<dbReference type="PROSITE" id="PS00061">
    <property type="entry name" value="ADH_SHORT"/>
    <property type="match status" value="1"/>
</dbReference>
<dbReference type="AlphaFoldDB" id="A0AAP2GHY1"/>
<evidence type="ECO:0000313" key="5">
    <source>
        <dbReference type="Proteomes" id="UP001319180"/>
    </source>
</evidence>
<dbReference type="Proteomes" id="UP001319180">
    <property type="component" value="Unassembled WGS sequence"/>
</dbReference>
<dbReference type="EMBL" id="JAHESC010000011">
    <property type="protein sequence ID" value="MBT1686900.1"/>
    <property type="molecule type" value="Genomic_DNA"/>
</dbReference>
<dbReference type="PANTHER" id="PTHR42760:SF115">
    <property type="entry name" value="3-OXOACYL-[ACYL-CARRIER-PROTEIN] REDUCTASE FABG"/>
    <property type="match status" value="1"/>
</dbReference>
<evidence type="ECO:0000256" key="2">
    <source>
        <dbReference type="ARBA" id="ARBA00023002"/>
    </source>
</evidence>
<dbReference type="PRINTS" id="PR00081">
    <property type="entry name" value="GDHRDH"/>
</dbReference>
<organism evidence="4 5">
    <name type="scientific">Dawidia soli</name>
    <dbReference type="NCBI Taxonomy" id="2782352"/>
    <lineage>
        <taxon>Bacteria</taxon>
        <taxon>Pseudomonadati</taxon>
        <taxon>Bacteroidota</taxon>
        <taxon>Cytophagia</taxon>
        <taxon>Cytophagales</taxon>
        <taxon>Chryseotaleaceae</taxon>
        <taxon>Dawidia</taxon>
    </lineage>
</organism>
<keyword evidence="2" id="KW-0560">Oxidoreductase</keyword>
<dbReference type="GO" id="GO:0016616">
    <property type="term" value="F:oxidoreductase activity, acting on the CH-OH group of donors, NAD or NADP as acceptor"/>
    <property type="evidence" value="ECO:0007669"/>
    <property type="project" value="UniProtKB-ARBA"/>
</dbReference>
<evidence type="ECO:0000313" key="4">
    <source>
        <dbReference type="EMBL" id="MBT1686900.1"/>
    </source>
</evidence>
<dbReference type="PANTHER" id="PTHR42760">
    <property type="entry name" value="SHORT-CHAIN DEHYDROGENASES/REDUCTASES FAMILY MEMBER"/>
    <property type="match status" value="1"/>
</dbReference>
<dbReference type="Pfam" id="PF00106">
    <property type="entry name" value="adh_short"/>
    <property type="match status" value="1"/>
</dbReference>
<comment type="similarity">
    <text evidence="1 3">Belongs to the short-chain dehydrogenases/reductases (SDR) family.</text>
</comment>
<dbReference type="InterPro" id="IPR020904">
    <property type="entry name" value="Sc_DH/Rdtase_CS"/>
</dbReference>
<dbReference type="PRINTS" id="PR00080">
    <property type="entry name" value="SDRFAMILY"/>
</dbReference>
<accession>A0AAP2GHY1</accession>
<evidence type="ECO:0000256" key="3">
    <source>
        <dbReference type="RuleBase" id="RU000363"/>
    </source>
</evidence>
<gene>
    <name evidence="4" type="ORF">KK078_10045</name>
</gene>
<dbReference type="FunFam" id="3.40.50.720:FF:000240">
    <property type="entry name" value="SDR family oxidoreductase"/>
    <property type="match status" value="1"/>
</dbReference>
<dbReference type="NCBIfam" id="NF006132">
    <property type="entry name" value="PRK08277.1"/>
    <property type="match status" value="1"/>
</dbReference>
<comment type="caution">
    <text evidence="4">The sequence shown here is derived from an EMBL/GenBank/DDBJ whole genome shotgun (WGS) entry which is preliminary data.</text>
</comment>